<feature type="region of interest" description="Disordered" evidence="1">
    <location>
        <begin position="682"/>
        <end position="713"/>
    </location>
</feature>
<sequence>MEKLGRQLSVQDWETIMEDFQSGPVKQEKWLALYPRLTILELALFNVLKKDFLLKSHLVVFMEEFSEILIPEADVDEGLGSVLEALRALVQAPVDGVSVTYALKEQMMVSATSVVIVADGLHKSSRRLGALAELLLTVINRPSYGVDRQTRGVACECLRELERAYPCLFYELSGHFWALCQSERTHCAQNYILLLTHLVHDIVCLMGNNSRSKPNSPSPLSLASSLLSITNPIVPFNVPSFLVASIPGEESNSIPFRELSSLNIKELRRVMAFLLERPQILTPSAMLEFVSMLIHVAVALELQVSLLKVQFFGLLYSYNPLLWHVVLMLYSHFSDAFDGEEKEIARRLVLISKEVPEQLVFRLLVVHWLLGLEVLSLERERSHTVVPMAYSFYPPVFDPLALKALKLDVLAYCAICVEASLSSVKRGDQQPGLEDQGSSMKEELGISGRKMFEAGLICVSSFKWLPPGSTETMVAFRMFHKFLIGAASQEAINSSDTMASTSCTSFCTLQDMLVNTTLESRRLVPVIVGFIDRLMTCNSHRWLGECLLQKFDEQLLPKLVSDYQLTSYFPIFNRIAENVTIPPRGLLELLAKFLVTLVENHGPENGLKSWSKGSKVLGICRTILMYHHSSRIFLPLSHLLNFACQYFPDLEVRDNARIYLRMLLCIPGKKLRHVLNLGQQLPGDSSSPNLSTFFQTPSPRPPRDTRSGHKPSSYIDLNRVVPLIVKQSWSLAISNLGIEDKQPGYGDAYGVEPSFRATEIEDGSDALAHEEPKITTGTSEEPLRVMDAKIAEILGILRRHFASIPDYRHMPGHKIEVPCTLRFDASSFSDKWEPESPNMEAKVTKELPALYAIVISFSSSSNYGLIPSVHIPFLLGQAPSNEHVSPDEASTDMGHEGEMIPLERLFSIEGNGFEEAEISEEEALTGSVIIELEPREPVPGLVNVSIEANIENGQTIHGLLQSITVGIEDMFLRSPVPSDVPVDAIPKYHYDLFHALWEACGNSSNTGRETFFLKGGKGVAAVNGTRSIKLLEVSFEHVVGAIERYLASFVVGVTGEPIVSSIKDNSTFKGIIVPEDELESTSSSVATGFPYGDSGPLQLKYFPDETDSEINYSGFGRRHLGYFLVLIFLPPRFHLLLQMEVCNFSTLVRIRTDHWPCLAYMDEYLEALTAT</sequence>
<gene>
    <name evidence="4" type="ORF">AMTR_s00010p00090870</name>
</gene>
<dbReference type="GO" id="GO:0016197">
    <property type="term" value="P:endosomal transport"/>
    <property type="evidence" value="ECO:0000318"/>
    <property type="project" value="GO_Central"/>
</dbReference>
<dbReference type="PANTHER" id="PTHR34033:SF1">
    <property type="entry name" value="AP-5 COMPLEX SUBUNIT BETA-1"/>
    <property type="match status" value="1"/>
</dbReference>
<evidence type="ECO:0000259" key="2">
    <source>
        <dbReference type="Pfam" id="PF21588"/>
    </source>
</evidence>
<dbReference type="Pfam" id="PF21588">
    <property type="entry name" value="AP5B1_middle"/>
    <property type="match status" value="2"/>
</dbReference>
<evidence type="ECO:0000313" key="5">
    <source>
        <dbReference type="Proteomes" id="UP000017836"/>
    </source>
</evidence>
<dbReference type="eggNOG" id="ENOG502QVTX">
    <property type="taxonomic scope" value="Eukaryota"/>
</dbReference>
<keyword evidence="5" id="KW-1185">Reference proteome</keyword>
<dbReference type="PANTHER" id="PTHR34033">
    <property type="entry name" value="AP-5 COMPLEX SUBUNIT BETA-1"/>
    <property type="match status" value="1"/>
</dbReference>
<dbReference type="OrthoDB" id="646197at2759"/>
<feature type="compositionally biased region" description="Polar residues" evidence="1">
    <location>
        <begin position="682"/>
        <end position="695"/>
    </location>
</feature>
<dbReference type="Proteomes" id="UP000017836">
    <property type="component" value="Unassembled WGS sequence"/>
</dbReference>
<protein>
    <submittedName>
        <fullName evidence="4">Uncharacterized protein</fullName>
    </submittedName>
</protein>
<feature type="domain" description="AP5B1 middle" evidence="2">
    <location>
        <begin position="264"/>
        <end position="419"/>
    </location>
</feature>
<dbReference type="EMBL" id="KI397513">
    <property type="protein sequence ID" value="ERM94074.1"/>
    <property type="molecule type" value="Genomic_DNA"/>
</dbReference>
<dbReference type="STRING" id="13333.W1NFV0"/>
<evidence type="ECO:0000256" key="1">
    <source>
        <dbReference type="SAM" id="MobiDB-lite"/>
    </source>
</evidence>
<feature type="domain" description="AP5B1 C-terminal" evidence="3">
    <location>
        <begin position="1123"/>
        <end position="1167"/>
    </location>
</feature>
<dbReference type="InterPro" id="IPR048981">
    <property type="entry name" value="AP5B1_C"/>
</dbReference>
<dbReference type="GO" id="GO:0030119">
    <property type="term" value="C:AP-type membrane coat adaptor complex"/>
    <property type="evidence" value="ECO:0000318"/>
    <property type="project" value="GO_Central"/>
</dbReference>
<dbReference type="InterPro" id="IPR038741">
    <property type="entry name" value="AP5B1"/>
</dbReference>
<proteinExistence type="predicted"/>
<name>W1NFV0_AMBTC</name>
<dbReference type="OMA" id="SEPFNHA"/>
<dbReference type="Gramene" id="ERM94074">
    <property type="protein sequence ID" value="ERM94074"/>
    <property type="gene ID" value="AMTR_s00010p00090870"/>
</dbReference>
<dbReference type="AlphaFoldDB" id="W1NFV0"/>
<feature type="domain" description="AP5B1 middle" evidence="2">
    <location>
        <begin position="508"/>
        <end position="671"/>
    </location>
</feature>
<organism evidence="4 5">
    <name type="scientific">Amborella trichopoda</name>
    <dbReference type="NCBI Taxonomy" id="13333"/>
    <lineage>
        <taxon>Eukaryota</taxon>
        <taxon>Viridiplantae</taxon>
        <taxon>Streptophyta</taxon>
        <taxon>Embryophyta</taxon>
        <taxon>Tracheophyta</taxon>
        <taxon>Spermatophyta</taxon>
        <taxon>Magnoliopsida</taxon>
        <taxon>Amborellales</taxon>
        <taxon>Amborellaceae</taxon>
        <taxon>Amborella</taxon>
    </lineage>
</organism>
<dbReference type="HOGENOM" id="CLU_010851_0_0_1"/>
<evidence type="ECO:0000313" key="4">
    <source>
        <dbReference type="EMBL" id="ERM94074.1"/>
    </source>
</evidence>
<dbReference type="InterPro" id="IPR048979">
    <property type="entry name" value="AP5B1_middle"/>
</dbReference>
<reference evidence="5" key="1">
    <citation type="journal article" date="2013" name="Science">
        <title>The Amborella genome and the evolution of flowering plants.</title>
        <authorList>
            <consortium name="Amborella Genome Project"/>
        </authorList>
    </citation>
    <scope>NUCLEOTIDE SEQUENCE [LARGE SCALE GENOMIC DNA]</scope>
</reference>
<accession>W1NFV0</accession>
<dbReference type="Pfam" id="PF21590">
    <property type="entry name" value="AP5B1_C"/>
    <property type="match status" value="1"/>
</dbReference>
<evidence type="ECO:0000259" key="3">
    <source>
        <dbReference type="Pfam" id="PF21590"/>
    </source>
</evidence>